<dbReference type="PROSITE" id="PS00175">
    <property type="entry name" value="PG_MUTASE"/>
    <property type="match status" value="1"/>
</dbReference>
<evidence type="ECO:0000313" key="5">
    <source>
        <dbReference type="EMBL" id="PIX68992.1"/>
    </source>
</evidence>
<keyword evidence="2" id="KW-0413">Isomerase</keyword>
<accession>A0A2M7LLR0</accession>
<dbReference type="PANTHER" id="PTHR48100">
    <property type="entry name" value="BROAD-SPECIFICITY PHOSPHATASE YOR283W-RELATED"/>
    <property type="match status" value="1"/>
</dbReference>
<feature type="binding site" evidence="4">
    <location>
        <position position="62"/>
    </location>
    <ligand>
        <name>substrate</name>
    </ligand>
</feature>
<feature type="active site" description="Tele-phosphohistidine intermediate" evidence="3">
    <location>
        <position position="13"/>
    </location>
</feature>
<proteinExistence type="predicted"/>
<feature type="active site" description="Proton donor/acceptor" evidence="3">
    <location>
        <position position="86"/>
    </location>
</feature>
<dbReference type="Gene3D" id="3.40.50.1240">
    <property type="entry name" value="Phosphoglycerate mutase-like"/>
    <property type="match status" value="1"/>
</dbReference>
<evidence type="ECO:0000256" key="3">
    <source>
        <dbReference type="PIRSR" id="PIRSR613078-1"/>
    </source>
</evidence>
<evidence type="ECO:0000256" key="1">
    <source>
        <dbReference type="ARBA" id="ARBA00023152"/>
    </source>
</evidence>
<feature type="binding site" evidence="4">
    <location>
        <begin position="12"/>
        <end position="19"/>
    </location>
    <ligand>
        <name>substrate</name>
    </ligand>
</feature>
<evidence type="ECO:0000256" key="4">
    <source>
        <dbReference type="PIRSR" id="PIRSR613078-2"/>
    </source>
</evidence>
<name>A0A2M7LLR0_9BACT</name>
<dbReference type="InterPro" id="IPR001345">
    <property type="entry name" value="PG/BPGM_mutase_AS"/>
</dbReference>
<sequence>MTSQYCTIYLVRHGQTQWNVDRLIQGHTDTTLTKEGEDQAHKQRVMLKEIIFSKVYSSDLIRAQRTAEILNLERKLALQTTKMLRERNFGIYQGKTMEEGKKRLWELLAHYSADPHIKESGVETNEEVIGRAITFLREISVAHPGEKILVVTHGGIIRLLLIHLGYVKEGMLPSGAIQNLSYIKLGCDGVEFEVKETSGITLKKEV</sequence>
<dbReference type="CDD" id="cd07067">
    <property type="entry name" value="HP_PGM_like"/>
    <property type="match status" value="1"/>
</dbReference>
<dbReference type="SUPFAM" id="SSF53254">
    <property type="entry name" value="Phosphoglycerate mutase-like"/>
    <property type="match status" value="1"/>
</dbReference>
<dbReference type="GO" id="GO:0016791">
    <property type="term" value="F:phosphatase activity"/>
    <property type="evidence" value="ECO:0007669"/>
    <property type="project" value="TreeGrafter"/>
</dbReference>
<dbReference type="AlphaFoldDB" id="A0A2M7LLR0"/>
<organism evidence="5 6">
    <name type="scientific">Candidatus Roizmanbacteria bacterium CG_4_10_14_3_um_filter_39_13</name>
    <dbReference type="NCBI Taxonomy" id="1974831"/>
    <lineage>
        <taxon>Bacteria</taxon>
        <taxon>Candidatus Roizmaniibacteriota</taxon>
    </lineage>
</organism>
<dbReference type="Pfam" id="PF00300">
    <property type="entry name" value="His_Phos_1"/>
    <property type="match status" value="1"/>
</dbReference>
<evidence type="ECO:0000256" key="2">
    <source>
        <dbReference type="ARBA" id="ARBA00023235"/>
    </source>
</evidence>
<dbReference type="InterPro" id="IPR050275">
    <property type="entry name" value="PGM_Phosphatase"/>
</dbReference>
<dbReference type="Proteomes" id="UP000228500">
    <property type="component" value="Unassembled WGS sequence"/>
</dbReference>
<dbReference type="SMART" id="SM00855">
    <property type="entry name" value="PGAM"/>
    <property type="match status" value="1"/>
</dbReference>
<gene>
    <name evidence="5" type="ORF">COZ40_00315</name>
</gene>
<dbReference type="EMBL" id="PFJH01000013">
    <property type="protein sequence ID" value="PIX68992.1"/>
    <property type="molecule type" value="Genomic_DNA"/>
</dbReference>
<dbReference type="GO" id="GO:0005737">
    <property type="term" value="C:cytoplasm"/>
    <property type="evidence" value="ECO:0007669"/>
    <property type="project" value="TreeGrafter"/>
</dbReference>
<dbReference type="InterPro" id="IPR013078">
    <property type="entry name" value="His_Pase_superF_clade-1"/>
</dbReference>
<comment type="caution">
    <text evidence="5">The sequence shown here is derived from an EMBL/GenBank/DDBJ whole genome shotgun (WGS) entry which is preliminary data.</text>
</comment>
<evidence type="ECO:0000313" key="6">
    <source>
        <dbReference type="Proteomes" id="UP000228500"/>
    </source>
</evidence>
<protein>
    <submittedName>
        <fullName evidence="5">Alpha-ribazole phosphatase</fullName>
    </submittedName>
</protein>
<reference evidence="6" key="1">
    <citation type="submission" date="2017-09" db="EMBL/GenBank/DDBJ databases">
        <title>Depth-based differentiation of microbial function through sediment-hosted aquifers and enrichment of novel symbionts in the deep terrestrial subsurface.</title>
        <authorList>
            <person name="Probst A.J."/>
            <person name="Ladd B."/>
            <person name="Jarett J.K."/>
            <person name="Geller-Mcgrath D.E."/>
            <person name="Sieber C.M.K."/>
            <person name="Emerson J.B."/>
            <person name="Anantharaman K."/>
            <person name="Thomas B.C."/>
            <person name="Malmstrom R."/>
            <person name="Stieglmeier M."/>
            <person name="Klingl A."/>
            <person name="Woyke T."/>
            <person name="Ryan C.M."/>
            <person name="Banfield J.F."/>
        </authorList>
    </citation>
    <scope>NUCLEOTIDE SEQUENCE [LARGE SCALE GENOMIC DNA]</scope>
</reference>
<dbReference type="InterPro" id="IPR029033">
    <property type="entry name" value="His_PPase_superfam"/>
</dbReference>
<keyword evidence="1" id="KW-0324">Glycolysis</keyword>
<dbReference type="PANTHER" id="PTHR48100:SF1">
    <property type="entry name" value="HISTIDINE PHOSPHATASE FAMILY PROTEIN-RELATED"/>
    <property type="match status" value="1"/>
</dbReference>